<dbReference type="EMBL" id="BGPR01046534">
    <property type="protein sequence ID" value="GBO23477.1"/>
    <property type="molecule type" value="Genomic_DNA"/>
</dbReference>
<comment type="caution">
    <text evidence="1">The sequence shown here is derived from an EMBL/GenBank/DDBJ whole genome shotgun (WGS) entry which is preliminary data.</text>
</comment>
<sequence>MVANKSRLLDFFRALQYVFFFGFRMDRGGLVVRSRLWDGGFEVPNPIPLKIRRVWGLLHAKSDEVAKRPPVCVVRKFGEGCRPRHLTMVQNYEVRPKITLVLLQNGTLN</sequence>
<evidence type="ECO:0000313" key="1">
    <source>
        <dbReference type="EMBL" id="GBO23477.1"/>
    </source>
</evidence>
<evidence type="ECO:0000313" key="3">
    <source>
        <dbReference type="EMBL" id="GBO35461.1"/>
    </source>
</evidence>
<proteinExistence type="predicted"/>
<dbReference type="EMBL" id="BGPR01059445">
    <property type="protein sequence ID" value="GBO35462.1"/>
    <property type="molecule type" value="Genomic_DNA"/>
</dbReference>
<evidence type="ECO:0000313" key="5">
    <source>
        <dbReference type="Proteomes" id="UP000499080"/>
    </source>
</evidence>
<dbReference type="EMBL" id="BGPR01048116">
    <property type="protein sequence ID" value="GBO25131.1"/>
    <property type="molecule type" value="Genomic_DNA"/>
</dbReference>
<dbReference type="AlphaFoldDB" id="A0A4Y2VI96"/>
<evidence type="ECO:0000313" key="4">
    <source>
        <dbReference type="EMBL" id="GBO35462.1"/>
    </source>
</evidence>
<name>A0A4Y2VI96_ARAVE</name>
<evidence type="ECO:0000313" key="2">
    <source>
        <dbReference type="EMBL" id="GBO25131.1"/>
    </source>
</evidence>
<gene>
    <name evidence="2" type="ORF">AVEN_133150_1</name>
    <name evidence="4" type="ORF">AVEN_150936_1</name>
    <name evidence="1" type="ORF">AVEN_244473_1</name>
    <name evidence="3" type="ORF">AVEN_56602_1</name>
</gene>
<protein>
    <submittedName>
        <fullName evidence="1">Uncharacterized protein</fullName>
    </submittedName>
</protein>
<keyword evidence="5" id="KW-1185">Reference proteome</keyword>
<reference evidence="1 5" key="1">
    <citation type="journal article" date="2019" name="Sci. Rep.">
        <title>Orb-weaving spider Araneus ventricosus genome elucidates the spidroin gene catalogue.</title>
        <authorList>
            <person name="Kono N."/>
            <person name="Nakamura H."/>
            <person name="Ohtoshi R."/>
            <person name="Moran D.A.P."/>
            <person name="Shinohara A."/>
            <person name="Yoshida Y."/>
            <person name="Fujiwara M."/>
            <person name="Mori M."/>
            <person name="Tomita M."/>
            <person name="Arakawa K."/>
        </authorList>
    </citation>
    <scope>NUCLEOTIDE SEQUENCE [LARGE SCALE GENOMIC DNA]</scope>
</reference>
<organism evidence="1 5">
    <name type="scientific">Araneus ventricosus</name>
    <name type="common">Orbweaver spider</name>
    <name type="synonym">Epeira ventricosa</name>
    <dbReference type="NCBI Taxonomy" id="182803"/>
    <lineage>
        <taxon>Eukaryota</taxon>
        <taxon>Metazoa</taxon>
        <taxon>Ecdysozoa</taxon>
        <taxon>Arthropoda</taxon>
        <taxon>Chelicerata</taxon>
        <taxon>Arachnida</taxon>
        <taxon>Araneae</taxon>
        <taxon>Araneomorphae</taxon>
        <taxon>Entelegynae</taxon>
        <taxon>Araneoidea</taxon>
        <taxon>Araneidae</taxon>
        <taxon>Araneus</taxon>
    </lineage>
</organism>
<dbReference type="Proteomes" id="UP000499080">
    <property type="component" value="Unassembled WGS sequence"/>
</dbReference>
<dbReference type="EMBL" id="BGPR01059444">
    <property type="protein sequence ID" value="GBO35461.1"/>
    <property type="molecule type" value="Genomic_DNA"/>
</dbReference>
<accession>A0A4Y2VI96</accession>